<evidence type="ECO:0000313" key="6">
    <source>
        <dbReference type="Proteomes" id="UP000305647"/>
    </source>
</evidence>
<dbReference type="Proteomes" id="UP000305647">
    <property type="component" value="Unassembled WGS sequence"/>
</dbReference>
<evidence type="ECO:0000313" key="5">
    <source>
        <dbReference type="EMBL" id="TIC70629.1"/>
    </source>
</evidence>
<evidence type="ECO:0000313" key="3">
    <source>
        <dbReference type="EMBL" id="TIC29883.1"/>
    </source>
</evidence>
<evidence type="ECO:0000259" key="1">
    <source>
        <dbReference type="PROSITE" id="PS50904"/>
    </source>
</evidence>
<evidence type="ECO:0000313" key="2">
    <source>
        <dbReference type="EMBL" id="TIB82404.1"/>
    </source>
</evidence>
<name>A0A4T0PWZ5_9BASI</name>
<dbReference type="Pfam" id="PF04707">
    <property type="entry name" value="PRELI"/>
    <property type="match status" value="1"/>
</dbReference>
<dbReference type="Proteomes" id="UP000309601">
    <property type="component" value="Unassembled WGS sequence"/>
</dbReference>
<comment type="caution">
    <text evidence="3">The sequence shown here is derived from an EMBL/GenBank/DDBJ whole genome shotgun (WGS) entry which is preliminary data.</text>
</comment>
<dbReference type="EMBL" id="SPRX01000040">
    <property type="protein sequence ID" value="TIC63926.1"/>
    <property type="molecule type" value="Genomic_DNA"/>
</dbReference>
<protein>
    <submittedName>
        <fullName evidence="3">MSF1-domain-containing protein</fullName>
    </submittedName>
</protein>
<dbReference type="PROSITE" id="PS50904">
    <property type="entry name" value="PRELI_MSF1"/>
    <property type="match status" value="1"/>
</dbReference>
<dbReference type="EMBL" id="SPRO01000023">
    <property type="protein sequence ID" value="TIC29883.1"/>
    <property type="molecule type" value="Genomic_DNA"/>
</dbReference>
<dbReference type="EMBL" id="SPRW01000003">
    <property type="protein sequence ID" value="TIC70629.1"/>
    <property type="molecule type" value="Genomic_DNA"/>
</dbReference>
<dbReference type="PANTHER" id="PTHR11158">
    <property type="entry name" value="MSF1/PX19 RELATED"/>
    <property type="match status" value="1"/>
</dbReference>
<evidence type="ECO:0000313" key="9">
    <source>
        <dbReference type="Proteomes" id="UP000310708"/>
    </source>
</evidence>
<gene>
    <name evidence="4" type="ORF">E3Q01_03070</name>
    <name evidence="5" type="ORF">E3Q02_00436</name>
    <name evidence="3" type="ORF">E3Q10_02392</name>
    <name evidence="2" type="ORF">E3Q22_00326</name>
</gene>
<evidence type="ECO:0000313" key="7">
    <source>
        <dbReference type="Proteomes" id="UP000309601"/>
    </source>
</evidence>
<dbReference type="InterPro" id="IPR037365">
    <property type="entry name" value="Slowmo/Ups"/>
</dbReference>
<reference evidence="6 7" key="1">
    <citation type="submission" date="2019-03" db="EMBL/GenBank/DDBJ databases">
        <title>Sequencing 25 genomes of Wallemia mellicola.</title>
        <authorList>
            <person name="Gostincar C."/>
        </authorList>
    </citation>
    <scope>NUCLEOTIDE SEQUENCE [LARGE SCALE GENOMIC DNA]</scope>
    <source>
        <strain evidence="5 7">EXF-1274</strain>
        <strain evidence="2 8">EXF-6152</strain>
        <strain evidence="4 9">EXF-757</strain>
        <strain evidence="3 6">EXF-8738</strain>
    </source>
</reference>
<dbReference type="InterPro" id="IPR006797">
    <property type="entry name" value="PRELI/MSF1_dom"/>
</dbReference>
<proteinExistence type="predicted"/>
<dbReference type="AlphaFoldDB" id="A0A4T0PWZ5"/>
<accession>A0A4T0PWZ5</accession>
<evidence type="ECO:0000313" key="4">
    <source>
        <dbReference type="EMBL" id="TIC63926.1"/>
    </source>
</evidence>
<dbReference type="Proteomes" id="UP000310708">
    <property type="component" value="Unassembled WGS sequence"/>
</dbReference>
<dbReference type="GO" id="GO:0005758">
    <property type="term" value="C:mitochondrial intermembrane space"/>
    <property type="evidence" value="ECO:0007669"/>
    <property type="project" value="InterPro"/>
</dbReference>
<feature type="domain" description="PRELI/MSF1" evidence="1">
    <location>
        <begin position="9"/>
        <end position="185"/>
    </location>
</feature>
<organism evidence="3 6">
    <name type="scientific">Wallemia mellicola</name>
    <dbReference type="NCBI Taxonomy" id="1708541"/>
    <lineage>
        <taxon>Eukaryota</taxon>
        <taxon>Fungi</taxon>
        <taxon>Dikarya</taxon>
        <taxon>Basidiomycota</taxon>
        <taxon>Wallemiomycotina</taxon>
        <taxon>Wallemiomycetes</taxon>
        <taxon>Wallemiales</taxon>
        <taxon>Wallemiaceae</taxon>
        <taxon>Wallemia</taxon>
    </lineage>
</organism>
<sequence>MDGVINISSKASNNLSGFNYPWQHVTSSLWRKYPNPNSSHVKSVDVLSRTIDRKTGDVITDRLIGVEQSAPLWAIKLFNCSSTAFVLERLTVSPQLQRTTARSVNLSLSDYLTCHETITYTPHPANPTLSTLFSQTANITSAGALGWRMAEKKLEEHSVRRFSENAGRGREASIIKEKITTHSLPISLIIVY</sequence>
<evidence type="ECO:0000313" key="8">
    <source>
        <dbReference type="Proteomes" id="UP000310685"/>
    </source>
</evidence>
<dbReference type="EMBL" id="SPRC01000002">
    <property type="protein sequence ID" value="TIB82404.1"/>
    <property type="molecule type" value="Genomic_DNA"/>
</dbReference>
<dbReference type="Proteomes" id="UP000310685">
    <property type="component" value="Unassembled WGS sequence"/>
</dbReference>